<comment type="caution">
    <text evidence="2">The sequence shown here is derived from an EMBL/GenBank/DDBJ whole genome shotgun (WGS) entry which is preliminary data.</text>
</comment>
<evidence type="ECO:0000256" key="1">
    <source>
        <dbReference type="SAM" id="Phobius"/>
    </source>
</evidence>
<dbReference type="SUPFAM" id="SSF56112">
    <property type="entry name" value="Protein kinase-like (PK-like)"/>
    <property type="match status" value="1"/>
</dbReference>
<feature type="transmembrane region" description="Helical" evidence="1">
    <location>
        <begin position="29"/>
        <end position="47"/>
    </location>
</feature>
<dbReference type="InterPro" id="IPR011009">
    <property type="entry name" value="Kinase-like_dom_sf"/>
</dbReference>
<evidence type="ECO:0000313" key="2">
    <source>
        <dbReference type="EMBL" id="KAJ5260435.1"/>
    </source>
</evidence>
<keyword evidence="1" id="KW-0472">Membrane</keyword>
<sequence>MMSSISLWHNLLLSLQIQQFNILLPFTDIYLPLYGSLNYAIIVTFLGTKVMGTAFRTTDRYSGLEVQGCGSAGTIWSLKKKTSRPLGSTALAKRTCREVHLLQNLRYDNLINMTEIFISPSEDLYENYYAKVERNANILCYSYIMTGYMMTDLHLLGASLKPLEC</sequence>
<organism evidence="2 3">
    <name type="scientific">Penicillium chrysogenum</name>
    <name type="common">Penicillium notatum</name>
    <dbReference type="NCBI Taxonomy" id="5076"/>
    <lineage>
        <taxon>Eukaryota</taxon>
        <taxon>Fungi</taxon>
        <taxon>Dikarya</taxon>
        <taxon>Ascomycota</taxon>
        <taxon>Pezizomycotina</taxon>
        <taxon>Eurotiomycetes</taxon>
        <taxon>Eurotiomycetidae</taxon>
        <taxon>Eurotiales</taxon>
        <taxon>Aspergillaceae</taxon>
        <taxon>Penicillium</taxon>
        <taxon>Penicillium chrysogenum species complex</taxon>
    </lineage>
</organism>
<keyword evidence="1" id="KW-0812">Transmembrane</keyword>
<proteinExistence type="predicted"/>
<gene>
    <name evidence="2" type="ORF">N7505_009816</name>
</gene>
<dbReference type="Gene3D" id="3.30.200.20">
    <property type="entry name" value="Phosphorylase Kinase, domain 1"/>
    <property type="match status" value="1"/>
</dbReference>
<evidence type="ECO:0008006" key="4">
    <source>
        <dbReference type="Google" id="ProtNLM"/>
    </source>
</evidence>
<accession>A0ABQ8W913</accession>
<reference evidence="2 3" key="1">
    <citation type="journal article" date="2023" name="IMA Fungus">
        <title>Comparative genomic study of the Penicillium genus elucidates a diverse pangenome and 15 lateral gene transfer events.</title>
        <authorList>
            <person name="Petersen C."/>
            <person name="Sorensen T."/>
            <person name="Nielsen M.R."/>
            <person name="Sondergaard T.E."/>
            <person name="Sorensen J.L."/>
            <person name="Fitzpatrick D.A."/>
            <person name="Frisvad J.C."/>
            <person name="Nielsen K.L."/>
        </authorList>
    </citation>
    <scope>NUCLEOTIDE SEQUENCE [LARGE SCALE GENOMIC DNA]</scope>
    <source>
        <strain evidence="2 3">IBT 3361</strain>
    </source>
</reference>
<keyword evidence="3" id="KW-1185">Reference proteome</keyword>
<protein>
    <recommendedName>
        <fullName evidence="4">Protein kinase domain-containing protein</fullName>
    </recommendedName>
</protein>
<name>A0ABQ8W913_PENCH</name>
<keyword evidence="1" id="KW-1133">Transmembrane helix</keyword>
<dbReference type="Proteomes" id="UP001220256">
    <property type="component" value="Unassembled WGS sequence"/>
</dbReference>
<dbReference type="EMBL" id="JAPVEB010000008">
    <property type="protein sequence ID" value="KAJ5260435.1"/>
    <property type="molecule type" value="Genomic_DNA"/>
</dbReference>
<evidence type="ECO:0000313" key="3">
    <source>
        <dbReference type="Proteomes" id="UP001220256"/>
    </source>
</evidence>